<protein>
    <submittedName>
        <fullName evidence="1">Uncharacterized protein</fullName>
    </submittedName>
</protein>
<accession>A0A6V7V0D6</accession>
<gene>
    <name evidence="1" type="ORF">MENT_LOCUS19741</name>
</gene>
<sequence>MQSIQGDAAENAYSLDYFYNELWFDTEMEATAENKPIQDYPLNPDEMWAEKGDIIVVKSPIDQNGYIRGKNPNLNTEGRFPMYLLKEHLIIDNFSVFFNISI</sequence>
<name>A0A6V7V0D6_MELEN</name>
<organism evidence="1 2">
    <name type="scientific">Meloidogyne enterolobii</name>
    <name type="common">Root-knot nematode worm</name>
    <name type="synonym">Meloidogyne mayaguensis</name>
    <dbReference type="NCBI Taxonomy" id="390850"/>
    <lineage>
        <taxon>Eukaryota</taxon>
        <taxon>Metazoa</taxon>
        <taxon>Ecdysozoa</taxon>
        <taxon>Nematoda</taxon>
        <taxon>Chromadorea</taxon>
        <taxon>Rhabditida</taxon>
        <taxon>Tylenchina</taxon>
        <taxon>Tylenchomorpha</taxon>
        <taxon>Tylenchoidea</taxon>
        <taxon>Meloidogynidae</taxon>
        <taxon>Meloidogyninae</taxon>
        <taxon>Meloidogyne</taxon>
    </lineage>
</organism>
<dbReference type="EMBL" id="CAJEWN010000140">
    <property type="protein sequence ID" value="CAD2168374.1"/>
    <property type="molecule type" value="Genomic_DNA"/>
</dbReference>
<dbReference type="InterPro" id="IPR036028">
    <property type="entry name" value="SH3-like_dom_sf"/>
</dbReference>
<dbReference type="SUPFAM" id="SSF50044">
    <property type="entry name" value="SH3-domain"/>
    <property type="match status" value="1"/>
</dbReference>
<dbReference type="Proteomes" id="UP000580250">
    <property type="component" value="Unassembled WGS sequence"/>
</dbReference>
<dbReference type="Gene3D" id="2.30.30.40">
    <property type="entry name" value="SH3 Domains"/>
    <property type="match status" value="1"/>
</dbReference>
<dbReference type="OrthoDB" id="5896327at2759"/>
<reference evidence="1 2" key="1">
    <citation type="submission" date="2020-08" db="EMBL/GenBank/DDBJ databases">
        <authorList>
            <person name="Koutsovoulos G."/>
            <person name="Danchin GJ E."/>
        </authorList>
    </citation>
    <scope>NUCLEOTIDE SEQUENCE [LARGE SCALE GENOMIC DNA]</scope>
</reference>
<evidence type="ECO:0000313" key="1">
    <source>
        <dbReference type="EMBL" id="CAD2168374.1"/>
    </source>
</evidence>
<dbReference type="AlphaFoldDB" id="A0A6V7V0D6"/>
<comment type="caution">
    <text evidence="1">The sequence shown here is derived from an EMBL/GenBank/DDBJ whole genome shotgun (WGS) entry which is preliminary data.</text>
</comment>
<proteinExistence type="predicted"/>
<evidence type="ECO:0000313" key="2">
    <source>
        <dbReference type="Proteomes" id="UP000580250"/>
    </source>
</evidence>